<keyword evidence="2" id="KW-1185">Reference proteome</keyword>
<name>A0A086SVI6_HAPC1</name>
<dbReference type="HOGENOM" id="CLU_2960163_0_0_1"/>
<dbReference type="AlphaFoldDB" id="A0A086SVI6"/>
<comment type="caution">
    <text evidence="1">The sequence shown here is derived from an EMBL/GenBank/DDBJ whole genome shotgun (WGS) entry which is preliminary data.</text>
</comment>
<evidence type="ECO:0000313" key="2">
    <source>
        <dbReference type="Proteomes" id="UP000029964"/>
    </source>
</evidence>
<dbReference type="Proteomes" id="UP000029964">
    <property type="component" value="Unassembled WGS sequence"/>
</dbReference>
<accession>A0A086SVI6</accession>
<dbReference type="EMBL" id="JPKY01000146">
    <property type="protein sequence ID" value="KFH41118.1"/>
    <property type="molecule type" value="Genomic_DNA"/>
</dbReference>
<evidence type="ECO:0000313" key="1">
    <source>
        <dbReference type="EMBL" id="KFH41118.1"/>
    </source>
</evidence>
<protein>
    <submittedName>
        <fullName evidence="1">Uncharacterized protein</fullName>
    </submittedName>
</protein>
<sequence>MESSPLKLVYQGQTNDGALLAARQVRMTGPAGAWLLQRRDVVPDVARCAAPVAKLPQAL</sequence>
<reference evidence="2" key="1">
    <citation type="journal article" date="2014" name="Genome Announc.">
        <title>Genome sequence and annotation of Acremonium chrysogenum, producer of the beta-lactam antibiotic cephalosporin C.</title>
        <authorList>
            <person name="Terfehr D."/>
            <person name="Dahlmann T.A."/>
            <person name="Specht T."/>
            <person name="Zadra I."/>
            <person name="Kuernsteiner H."/>
            <person name="Kueck U."/>
        </authorList>
    </citation>
    <scope>NUCLEOTIDE SEQUENCE [LARGE SCALE GENOMIC DNA]</scope>
    <source>
        <strain evidence="2">ATCC 11550 / CBS 779.69 / DSM 880 / IAM 14645 / JCM 23072 / IMI 49137</strain>
    </source>
</reference>
<proteinExistence type="predicted"/>
<organism evidence="1 2">
    <name type="scientific">Hapsidospora chrysogenum (strain ATCC 11550 / CBS 779.69 / DSM 880 / IAM 14645 / JCM 23072 / IMI 49137)</name>
    <name type="common">Acremonium chrysogenum</name>
    <dbReference type="NCBI Taxonomy" id="857340"/>
    <lineage>
        <taxon>Eukaryota</taxon>
        <taxon>Fungi</taxon>
        <taxon>Dikarya</taxon>
        <taxon>Ascomycota</taxon>
        <taxon>Pezizomycotina</taxon>
        <taxon>Sordariomycetes</taxon>
        <taxon>Hypocreomycetidae</taxon>
        <taxon>Hypocreales</taxon>
        <taxon>Bionectriaceae</taxon>
        <taxon>Hapsidospora</taxon>
    </lineage>
</organism>
<gene>
    <name evidence="1" type="ORF">ACRE_081860</name>
</gene>